<dbReference type="EMBL" id="JBAWKS010000002">
    <property type="protein sequence ID" value="MEI4551180.1"/>
    <property type="molecule type" value="Genomic_DNA"/>
</dbReference>
<sequence>MTKSVACLLLLVSASCLADNMTVDKIYHPYVLANEREVEWRLMSSNTDAGNLLAQRLGYGQAFTENKSIEFYVIGERDSDDNFTVSGYEIETRWMLTEQGEYSSDWGAFFEIEKQDSEANYEFSSGLIVEKELGKVSATLNGILSYEWGDTAENELEIAMRGKVRYRYLSAFQPSVEFHVGERFVAIGPGFMGTYRFDGQKQLKWEASFVTEVSQPGKHHTLRFGVEYEF</sequence>
<name>A0ABU8EW25_9GAMM</name>
<evidence type="ECO:0008006" key="4">
    <source>
        <dbReference type="Google" id="ProtNLM"/>
    </source>
</evidence>
<keyword evidence="3" id="KW-1185">Reference proteome</keyword>
<dbReference type="PROSITE" id="PS51257">
    <property type="entry name" value="PROKAR_LIPOPROTEIN"/>
    <property type="match status" value="1"/>
</dbReference>
<dbReference type="Proteomes" id="UP001382455">
    <property type="component" value="Unassembled WGS sequence"/>
</dbReference>
<evidence type="ECO:0000313" key="2">
    <source>
        <dbReference type="EMBL" id="MEI4551180.1"/>
    </source>
</evidence>
<evidence type="ECO:0000313" key="3">
    <source>
        <dbReference type="Proteomes" id="UP001382455"/>
    </source>
</evidence>
<comment type="caution">
    <text evidence="2">The sequence shown here is derived from an EMBL/GenBank/DDBJ whole genome shotgun (WGS) entry which is preliminary data.</text>
</comment>
<accession>A0ABU8EW25</accession>
<dbReference type="RefSeq" id="WP_336436198.1">
    <property type="nucleotide sequence ID" value="NZ_JBAWKS010000002.1"/>
</dbReference>
<feature type="chain" id="PRO_5045569514" description="Outer membrane protein beta-barrel domain-containing protein" evidence="1">
    <location>
        <begin position="19"/>
        <end position="230"/>
    </location>
</feature>
<protein>
    <recommendedName>
        <fullName evidence="4">Outer membrane protein beta-barrel domain-containing protein</fullName>
    </recommendedName>
</protein>
<keyword evidence="1" id="KW-0732">Signal</keyword>
<reference evidence="2 3" key="1">
    <citation type="submission" date="2023-12" db="EMBL/GenBank/DDBJ databases">
        <title>Friends and Foes: Symbiotic and Algicidal bacterial influence on Karenia brevis blooms.</title>
        <authorList>
            <person name="Fei C."/>
            <person name="Mohamed A.R."/>
            <person name="Booker A."/>
            <person name="Arshad M."/>
            <person name="Klass S."/>
            <person name="Ahn S."/>
            <person name="Gilbert P.M."/>
            <person name="Heil C.A."/>
            <person name="Martinez J.M."/>
            <person name="Amin S.A."/>
        </authorList>
    </citation>
    <scope>NUCLEOTIDE SEQUENCE [LARGE SCALE GENOMIC DNA]</scope>
    <source>
        <strain evidence="2 3">CE15</strain>
    </source>
</reference>
<feature type="signal peptide" evidence="1">
    <location>
        <begin position="1"/>
        <end position="18"/>
    </location>
</feature>
<proteinExistence type="predicted"/>
<organism evidence="2 3">
    <name type="scientific">Pseudoalteromonas spongiae</name>
    <dbReference type="NCBI Taxonomy" id="298657"/>
    <lineage>
        <taxon>Bacteria</taxon>
        <taxon>Pseudomonadati</taxon>
        <taxon>Pseudomonadota</taxon>
        <taxon>Gammaproteobacteria</taxon>
        <taxon>Alteromonadales</taxon>
        <taxon>Pseudoalteromonadaceae</taxon>
        <taxon>Pseudoalteromonas</taxon>
    </lineage>
</organism>
<gene>
    <name evidence="2" type="ORF">WAE96_16020</name>
</gene>
<evidence type="ECO:0000256" key="1">
    <source>
        <dbReference type="SAM" id="SignalP"/>
    </source>
</evidence>